<keyword evidence="3" id="KW-0378">Hydrolase</keyword>
<reference evidence="3 4" key="1">
    <citation type="submission" date="2020-08" db="EMBL/GenBank/DDBJ databases">
        <title>Sequencing the genomes of 1000 actinobacteria strains.</title>
        <authorList>
            <person name="Klenk H.-P."/>
        </authorList>
    </citation>
    <scope>NUCLEOTIDE SEQUENCE [LARGE SCALE GENOMIC DNA]</scope>
    <source>
        <strain evidence="3 4">DSM 45507</strain>
    </source>
</reference>
<dbReference type="Gene3D" id="3.20.20.190">
    <property type="entry name" value="Phosphatidylinositol (PI) phosphodiesterase"/>
    <property type="match status" value="1"/>
</dbReference>
<dbReference type="PANTHER" id="PTHR46211">
    <property type="entry name" value="GLYCEROPHOSPHORYL DIESTER PHOSPHODIESTERASE"/>
    <property type="match status" value="1"/>
</dbReference>
<protein>
    <submittedName>
        <fullName evidence="3">Glycerophosphoryl diester phosphodiesterase</fullName>
        <ecNumber evidence="3">3.1.4.46</ecNumber>
    </submittedName>
</protein>
<dbReference type="InterPro" id="IPR030395">
    <property type="entry name" value="GP_PDE_dom"/>
</dbReference>
<keyword evidence="4" id="KW-1185">Reference proteome</keyword>
<evidence type="ECO:0000313" key="4">
    <source>
        <dbReference type="Proteomes" id="UP000579153"/>
    </source>
</evidence>
<gene>
    <name evidence="3" type="ORF">HD596_010663</name>
</gene>
<organism evidence="3 4">
    <name type="scientific">Nonomuraea jabiensis</name>
    <dbReference type="NCBI Taxonomy" id="882448"/>
    <lineage>
        <taxon>Bacteria</taxon>
        <taxon>Bacillati</taxon>
        <taxon>Actinomycetota</taxon>
        <taxon>Actinomycetes</taxon>
        <taxon>Streptosporangiales</taxon>
        <taxon>Streptosporangiaceae</taxon>
        <taxon>Nonomuraea</taxon>
    </lineage>
</organism>
<dbReference type="EC" id="3.1.4.46" evidence="3"/>
<evidence type="ECO:0000313" key="3">
    <source>
        <dbReference type="EMBL" id="MBB5783907.1"/>
    </source>
</evidence>
<feature type="domain" description="GP-PDE" evidence="2">
    <location>
        <begin position="32"/>
        <end position="333"/>
    </location>
</feature>
<dbReference type="AlphaFoldDB" id="A0A7W9GHL5"/>
<keyword evidence="1" id="KW-0732">Signal</keyword>
<dbReference type="Pfam" id="PF03009">
    <property type="entry name" value="GDPD"/>
    <property type="match status" value="1"/>
</dbReference>
<dbReference type="PROSITE" id="PS50007">
    <property type="entry name" value="PIPLC_X_DOMAIN"/>
    <property type="match status" value="1"/>
</dbReference>
<feature type="chain" id="PRO_5030836719" evidence="1">
    <location>
        <begin position="27"/>
        <end position="349"/>
    </location>
</feature>
<proteinExistence type="predicted"/>
<evidence type="ECO:0000256" key="1">
    <source>
        <dbReference type="SAM" id="SignalP"/>
    </source>
</evidence>
<comment type="caution">
    <text evidence="3">The sequence shown here is derived from an EMBL/GenBank/DDBJ whole genome shotgun (WGS) entry which is preliminary data.</text>
</comment>
<name>A0A7W9GHL5_9ACTN</name>
<dbReference type="GO" id="GO:0006629">
    <property type="term" value="P:lipid metabolic process"/>
    <property type="evidence" value="ECO:0007669"/>
    <property type="project" value="InterPro"/>
</dbReference>
<evidence type="ECO:0000259" key="2">
    <source>
        <dbReference type="PROSITE" id="PS51704"/>
    </source>
</evidence>
<dbReference type="InterPro" id="IPR017946">
    <property type="entry name" value="PLC-like_Pdiesterase_TIM-brl"/>
</dbReference>
<accession>A0A7W9GHL5</accession>
<dbReference type="Proteomes" id="UP000579153">
    <property type="component" value="Unassembled WGS sequence"/>
</dbReference>
<dbReference type="RefSeq" id="WP_185076936.1">
    <property type="nucleotide sequence ID" value="NZ_JACHMB010000001.1"/>
</dbReference>
<dbReference type="PANTHER" id="PTHR46211:SF14">
    <property type="entry name" value="GLYCEROPHOSPHODIESTER PHOSPHODIESTERASE"/>
    <property type="match status" value="1"/>
</dbReference>
<dbReference type="SUPFAM" id="SSF51695">
    <property type="entry name" value="PLC-like phosphodiesterases"/>
    <property type="match status" value="1"/>
</dbReference>
<dbReference type="PROSITE" id="PS51704">
    <property type="entry name" value="GP_PDE"/>
    <property type="match status" value="1"/>
</dbReference>
<dbReference type="GO" id="GO:0008889">
    <property type="term" value="F:glycerophosphodiester phosphodiesterase activity"/>
    <property type="evidence" value="ECO:0007669"/>
    <property type="project" value="UniProtKB-EC"/>
</dbReference>
<feature type="signal peptide" evidence="1">
    <location>
        <begin position="1"/>
        <end position="26"/>
    </location>
</feature>
<dbReference type="EMBL" id="JACHMB010000001">
    <property type="protein sequence ID" value="MBB5783907.1"/>
    <property type="molecule type" value="Genomic_DNA"/>
</dbReference>
<sequence>MNTKRWLAVLAAAAVTVTAAPEAALADGRPAFDLQAHRGGLGLVVESTLPAFANALELGVSTLELDVQITEDGQAVVTHDRRISDRKCQDTAPAVPGDPEFPYVGKYVNTLTLQQVRTMDCGSRTLAEFPGQRAVPGAPMATLREVFDLVRRYRAWGVKLNVETKVEAGAPSETAPREQFVQVTLREIRRAGMLRQVTIQSFDWGALMRMRELEPRLPLVALTNRDFLQTGQPGASPWLGGIDIDDFGGDPLKAVKSFGADAFSPVHGFPQNGKVTDPGYQAYVTKDMVDQAHALGIEVIPWTIDDGPTLNKLIDDGVDGIITDYPDRLRQIMAERGFKLPKRYRLHRQ</sequence>